<dbReference type="InterPro" id="IPR036249">
    <property type="entry name" value="Thioredoxin-like_sf"/>
</dbReference>
<dbReference type="Pfam" id="PF23733">
    <property type="entry name" value="GRXCR1-2_C"/>
    <property type="match status" value="1"/>
</dbReference>
<accession>A0A9N7NYN1</accession>
<reference evidence="3" key="1">
    <citation type="submission" date="2019-12" db="EMBL/GenBank/DDBJ databases">
        <authorList>
            <person name="Scholes J."/>
        </authorList>
    </citation>
    <scope>NUCLEOTIDE SEQUENCE</scope>
</reference>
<dbReference type="Pfam" id="PF00462">
    <property type="entry name" value="Glutaredoxin"/>
    <property type="match status" value="1"/>
</dbReference>
<dbReference type="CDD" id="cd03031">
    <property type="entry name" value="GRX_GRX_like"/>
    <property type="match status" value="1"/>
</dbReference>
<feature type="compositionally biased region" description="Basic and acidic residues" evidence="1">
    <location>
        <begin position="13"/>
        <end position="32"/>
    </location>
</feature>
<proteinExistence type="predicted"/>
<dbReference type="AlphaFoldDB" id="A0A9N7NYN1"/>
<dbReference type="PROSITE" id="PS51354">
    <property type="entry name" value="GLUTAREDOXIN_2"/>
    <property type="match status" value="1"/>
</dbReference>
<dbReference type="PANTHER" id="PTHR45669:SF12">
    <property type="entry name" value="EMB|CAB85507.1"/>
    <property type="match status" value="1"/>
</dbReference>
<gene>
    <name evidence="3" type="ORF">SHERM_07064</name>
</gene>
<keyword evidence="4" id="KW-1185">Reference proteome</keyword>
<sequence length="385" mass="42473">MIPEHLVVKKAVGEWLDKEKKNQSPHRPEPETTKQSTLESLKLSPFREPPAEIINAWELMEGLEDEILSARKSPKSRPLLRNLTEIGSQSPMKFLSRVGSPRSTKKTVGKENNGRVNVGSTENSPKTVLGESNRYNSKESTKKPSPRLWASIKGSPKVKRSESLRIDHPGVVLSRRSLGPFFDPELVASFEKEVFEEEEQIKKMISASSDLNPNKSKNPHESDAILESYEKKCPPGGYNAIILYTTTLRGIRRTFEDCNVARSIIGAHDVQVFERDISMDSGFKKELRELVGCKEVRVPLVFVKGRLIGGVDEVARLEEEGKLGILLEGIPTAGPAGCRGCGGVRFVMCHACSGSCKLLGNDGRKSVKCGKCNENGLIVCPICCC</sequence>
<dbReference type="Gene3D" id="3.40.30.10">
    <property type="entry name" value="Glutaredoxin"/>
    <property type="match status" value="1"/>
</dbReference>
<feature type="region of interest" description="Disordered" evidence="1">
    <location>
        <begin position="91"/>
        <end position="150"/>
    </location>
</feature>
<dbReference type="EMBL" id="CACSLK010034050">
    <property type="protein sequence ID" value="CAA0841029.1"/>
    <property type="molecule type" value="Genomic_DNA"/>
</dbReference>
<evidence type="ECO:0000259" key="2">
    <source>
        <dbReference type="Pfam" id="PF00462"/>
    </source>
</evidence>
<feature type="domain" description="Glutaredoxin" evidence="2">
    <location>
        <begin position="241"/>
        <end position="308"/>
    </location>
</feature>
<name>A0A9N7NYN1_STRHE</name>
<feature type="region of interest" description="Disordered" evidence="1">
    <location>
        <begin position="13"/>
        <end position="45"/>
    </location>
</feature>
<evidence type="ECO:0000313" key="3">
    <source>
        <dbReference type="EMBL" id="CAA0841029.1"/>
    </source>
</evidence>
<evidence type="ECO:0000313" key="4">
    <source>
        <dbReference type="Proteomes" id="UP001153555"/>
    </source>
</evidence>
<evidence type="ECO:0000256" key="1">
    <source>
        <dbReference type="SAM" id="MobiDB-lite"/>
    </source>
</evidence>
<comment type="caution">
    <text evidence="3">The sequence shown here is derived from an EMBL/GenBank/DDBJ whole genome shotgun (WGS) entry which is preliminary data.</text>
</comment>
<dbReference type="Proteomes" id="UP001153555">
    <property type="component" value="Unassembled WGS sequence"/>
</dbReference>
<dbReference type="OrthoDB" id="423313at2759"/>
<feature type="compositionally biased region" description="Polar residues" evidence="1">
    <location>
        <begin position="114"/>
        <end position="126"/>
    </location>
</feature>
<protein>
    <submittedName>
        <fullName evidence="3">Glutaredoxin family protein</fullName>
    </submittedName>
</protein>
<organism evidence="3 4">
    <name type="scientific">Striga hermonthica</name>
    <name type="common">Purple witchweed</name>
    <name type="synonym">Buchnera hermonthica</name>
    <dbReference type="NCBI Taxonomy" id="68872"/>
    <lineage>
        <taxon>Eukaryota</taxon>
        <taxon>Viridiplantae</taxon>
        <taxon>Streptophyta</taxon>
        <taxon>Embryophyta</taxon>
        <taxon>Tracheophyta</taxon>
        <taxon>Spermatophyta</taxon>
        <taxon>Magnoliopsida</taxon>
        <taxon>eudicotyledons</taxon>
        <taxon>Gunneridae</taxon>
        <taxon>Pentapetalae</taxon>
        <taxon>asterids</taxon>
        <taxon>lamiids</taxon>
        <taxon>Lamiales</taxon>
        <taxon>Orobanchaceae</taxon>
        <taxon>Buchnereae</taxon>
        <taxon>Striga</taxon>
    </lineage>
</organism>
<dbReference type="InterPro" id="IPR002109">
    <property type="entry name" value="Glutaredoxin"/>
</dbReference>
<dbReference type="PANTHER" id="PTHR45669">
    <property type="entry name" value="GLUTAREDOXIN DOMAIN-CONTAINING CYSTEINE-RICH PROTEIN CG12206-RELATED"/>
    <property type="match status" value="1"/>
</dbReference>
<dbReference type="SUPFAM" id="SSF52833">
    <property type="entry name" value="Thioredoxin-like"/>
    <property type="match status" value="1"/>
</dbReference>